<dbReference type="AlphaFoldDB" id="A0A449B0V9"/>
<feature type="coiled-coil region" evidence="1">
    <location>
        <begin position="432"/>
        <end position="459"/>
    </location>
</feature>
<dbReference type="OrthoDB" id="397634at2"/>
<name>A0A449B0V9_9BACT</name>
<keyword evidence="2" id="KW-0472">Membrane</keyword>
<keyword evidence="1" id="KW-0175">Coiled coil</keyword>
<organism evidence="3 4">
    <name type="scientific">Mycoplasmopsis citelli</name>
    <dbReference type="NCBI Taxonomy" id="171281"/>
    <lineage>
        <taxon>Bacteria</taxon>
        <taxon>Bacillati</taxon>
        <taxon>Mycoplasmatota</taxon>
        <taxon>Mycoplasmoidales</taxon>
        <taxon>Metamycoplasmataceae</taxon>
        <taxon>Mycoplasmopsis</taxon>
    </lineage>
</organism>
<sequence>MLKNKKILKNVLLASGVTSVFGGSILGTALGILRYKNSQLKDKEHTIVSLNSEIKLLKIQISDMQAENTQLKNQISALEGVLKIVNAANDSQNGETNELLNKLINTTEESSLQISKNQEYQKYLQTHLNKLKNSLIVSVNVLLDKLKNLSELNSEKFQNAFLNTKITQLNELVKNINELDLSNTNNFSENSQFLNTYQKRYHDFNLELIENLNTLINQNKNSINELNSKISDTSKKLKESISKSIQTTINLNETITVLKKYTDLLLEKSLNLGSKSTSDNFKGNLEQLSKSLAEYQQFLQEQIKLTHESLKKANENNDYSNLVILDTDVFASKVKYFTQLSSNYSNLAINIYLNFYEESLRSIAEKDEQIDKISKEKEQLNNQINEANRQKTKALASLKKLKESLTTSFKNSLNSIITSLRNIDLAIQSSDATQKQQLSQRLNEQIINLEALRNEYSSDEFINRYEPFVESALKTADQVIQEYKDNILNKLKEEYKITKRQLDESNKALIEAKNLLNSKSDEINVVNAQLKKAKADLVNKENEFMQITKQLEQTRDSLAQLKVEKNSSLSEMSATIDRYVLKYNQLKNTANTIIDEAIKQKLNVDNLRLLISKSFAPKDPQNFIQMNNLSKEYLAHYLNLFEEMIRLHKKVLEKQVHNQNLVITGQEDDISSYKLTINQNKAWIDKLTLDQLQLQSKIDQQKEQLAQSDQTIKELQEKINKSGLNANKTVTNTNLNQDYLREFHFQKREAISSNQFHNSFVDTDSYTQRFKIKPAQRIQVYYFNKNTKKMENFILTIQNSVKKLYNKLQDLKVKFNSVSSNLIDLVTTGYYYENTTSTYEGDNDDSGSFFEVSYEDGYINVLTKASIKTKAGKYLYASTGTSLGGSSESPYSYDGGTAKSSLFFVSAIALDD</sequence>
<evidence type="ECO:0000313" key="4">
    <source>
        <dbReference type="Proteomes" id="UP000290985"/>
    </source>
</evidence>
<keyword evidence="2" id="KW-1133">Transmembrane helix</keyword>
<dbReference type="EMBL" id="LR215036">
    <property type="protein sequence ID" value="VEU74237.1"/>
    <property type="molecule type" value="Genomic_DNA"/>
</dbReference>
<proteinExistence type="predicted"/>
<evidence type="ECO:0000256" key="2">
    <source>
        <dbReference type="SAM" id="Phobius"/>
    </source>
</evidence>
<feature type="transmembrane region" description="Helical" evidence="2">
    <location>
        <begin position="12"/>
        <end position="33"/>
    </location>
</feature>
<feature type="coiled-coil region" evidence="1">
    <location>
        <begin position="40"/>
        <end position="81"/>
    </location>
</feature>
<dbReference type="RefSeq" id="WP_129725085.1">
    <property type="nucleotide sequence ID" value="NZ_LR215036.1"/>
</dbReference>
<dbReference type="KEGG" id="mcit:NCTC10181_00072"/>
<protein>
    <submittedName>
        <fullName evidence="3">Uncharacterized protein</fullName>
    </submittedName>
</protein>
<accession>A0A449B0V9</accession>
<evidence type="ECO:0000256" key="1">
    <source>
        <dbReference type="SAM" id="Coils"/>
    </source>
</evidence>
<feature type="coiled-coil region" evidence="1">
    <location>
        <begin position="209"/>
        <end position="243"/>
    </location>
</feature>
<feature type="coiled-coil region" evidence="1">
    <location>
        <begin position="684"/>
        <end position="718"/>
    </location>
</feature>
<dbReference type="Proteomes" id="UP000290985">
    <property type="component" value="Chromosome"/>
</dbReference>
<keyword evidence="4" id="KW-1185">Reference proteome</keyword>
<keyword evidence="2" id="KW-0812">Transmembrane</keyword>
<feature type="coiled-coil region" evidence="1">
    <location>
        <begin position="356"/>
        <end position="404"/>
    </location>
</feature>
<feature type="coiled-coil region" evidence="1">
    <location>
        <begin position="488"/>
        <end position="571"/>
    </location>
</feature>
<evidence type="ECO:0000313" key="3">
    <source>
        <dbReference type="EMBL" id="VEU74237.1"/>
    </source>
</evidence>
<gene>
    <name evidence="3" type="ORF">NCTC10181_00072</name>
</gene>
<reference evidence="3 4" key="1">
    <citation type="submission" date="2019-01" db="EMBL/GenBank/DDBJ databases">
        <authorList>
            <consortium name="Pathogen Informatics"/>
        </authorList>
    </citation>
    <scope>NUCLEOTIDE SEQUENCE [LARGE SCALE GENOMIC DNA]</scope>
    <source>
        <strain evidence="3 4">NCTC10181</strain>
    </source>
</reference>